<reference evidence="2" key="1">
    <citation type="submission" date="2011-11" db="EMBL/GenBank/DDBJ databases">
        <title>Complete genome sequence of Candidatus Mycoplasma haemominutum.</title>
        <authorList>
            <person name="Barker E.N."/>
            <person name="Darby A.C."/>
            <person name="Helps C.R."/>
            <person name="Peters I.R."/>
            <person name="Hughes M.A."/>
            <person name="Radford A.D."/>
            <person name="Novacco M."/>
            <person name="Boretti F."/>
            <person name="Hofmann-Lehmann R."/>
            <person name="Tasker S."/>
        </authorList>
    </citation>
    <scope>NUCLEOTIDE SEQUENCE</scope>
    <source>
        <strain evidence="2">Birmingham 1</strain>
    </source>
</reference>
<dbReference type="PATRIC" id="fig|1116213.3.peg.62"/>
<dbReference type="AlphaFoldDB" id="G8C2N2"/>
<sequence length="87" mass="10099">MSLSDACFALTGYFGLLIILFLTWVHCFKKLGVQWFYNTKPISEIVKLQEYKEWKANTRDWCQAATNLRKKLFGESKKSKASKSKKG</sequence>
<reference evidence="2" key="2">
    <citation type="submission" date="2011-11" db="EMBL/GenBank/DDBJ databases">
        <authorList>
            <person name="Barker E."/>
        </authorList>
    </citation>
    <scope>NUCLEOTIDE SEQUENCE</scope>
    <source>
        <strain evidence="2">Birmingham 1</strain>
    </source>
</reference>
<dbReference type="HOGENOM" id="CLU_2477615_0_0_14"/>
<keyword evidence="1" id="KW-0472">Membrane</keyword>
<name>G8C2N2_9MOLU</name>
<evidence type="ECO:0000313" key="2">
    <source>
        <dbReference type="EMBL" id="CCE66580.1"/>
    </source>
</evidence>
<gene>
    <name evidence="2" type="ORF">MHM_00620</name>
</gene>
<dbReference type="KEGG" id="mhb:MHM_00620"/>
<dbReference type="EMBL" id="HE613254">
    <property type="protein sequence ID" value="CCE66580.1"/>
    <property type="molecule type" value="Genomic_DNA"/>
</dbReference>
<feature type="transmembrane region" description="Helical" evidence="1">
    <location>
        <begin position="6"/>
        <end position="25"/>
    </location>
</feature>
<keyword evidence="1" id="KW-0812">Transmembrane</keyword>
<protein>
    <submittedName>
        <fullName evidence="2">Uncharacterized protein</fullName>
    </submittedName>
</protein>
<accession>G8C2N2</accession>
<dbReference type="RefSeq" id="WP_015511445.1">
    <property type="nucleotide sequence ID" value="NC_021007.1"/>
</dbReference>
<evidence type="ECO:0000256" key="1">
    <source>
        <dbReference type="SAM" id="Phobius"/>
    </source>
</evidence>
<proteinExistence type="predicted"/>
<organism evidence="2">
    <name type="scientific">Candidatus Mycoplasma haematominutum 'Birmingham 1'</name>
    <dbReference type="NCBI Taxonomy" id="1116213"/>
    <lineage>
        <taxon>Bacteria</taxon>
        <taxon>Bacillati</taxon>
        <taxon>Mycoplasmatota</taxon>
        <taxon>Mollicutes</taxon>
        <taxon>Mycoplasmataceae</taxon>
        <taxon>Mycoplasma</taxon>
    </lineage>
</organism>
<keyword evidence="1" id="KW-1133">Transmembrane helix</keyword>